<organism evidence="2 3">
    <name type="scientific">Cyclotella cryptica</name>
    <dbReference type="NCBI Taxonomy" id="29204"/>
    <lineage>
        <taxon>Eukaryota</taxon>
        <taxon>Sar</taxon>
        <taxon>Stramenopiles</taxon>
        <taxon>Ochrophyta</taxon>
        <taxon>Bacillariophyta</taxon>
        <taxon>Coscinodiscophyceae</taxon>
        <taxon>Thalassiosirophycidae</taxon>
        <taxon>Stephanodiscales</taxon>
        <taxon>Stephanodiscaceae</taxon>
        <taxon>Cyclotella</taxon>
    </lineage>
</organism>
<gene>
    <name evidence="2" type="ORF">HJC23_013125</name>
</gene>
<dbReference type="Gene3D" id="3.40.50.300">
    <property type="entry name" value="P-loop containing nucleotide triphosphate hydrolases"/>
    <property type="match status" value="1"/>
</dbReference>
<accession>A0ABD3QMY6</accession>
<protein>
    <recommendedName>
        <fullName evidence="4">Protein-tyrosine sulfotransferase</fullName>
    </recommendedName>
</protein>
<dbReference type="EMBL" id="JABMIG020000025">
    <property type="protein sequence ID" value="KAL3801620.1"/>
    <property type="molecule type" value="Genomic_DNA"/>
</dbReference>
<name>A0ABD3QMY6_9STRA</name>
<dbReference type="SUPFAM" id="SSF52540">
    <property type="entry name" value="P-loop containing nucleoside triphosphate hydrolases"/>
    <property type="match status" value="1"/>
</dbReference>
<comment type="caution">
    <text evidence="2">The sequence shown here is derived from an EMBL/GenBank/DDBJ whole genome shotgun (WGS) entry which is preliminary data.</text>
</comment>
<dbReference type="AlphaFoldDB" id="A0ABD3QMY6"/>
<sequence length="379" mass="42575">MTTFRRQVPTTTLTSTLCRPLLRSRKAYLPWCIFFMLYAFLTRRLFGHVYIMHSPSAHPTPSCPGVFLLGMHRSSTSVLSGLLVQGFGYEVGGPSLPPAEDNPKGFFERSDVVDMNNAFLNTQGMTWDNHDKIGGYNLSLTNSHLSSGVISNATLGDIVNFYNRAGRTVPYLHKDPRTCLTLPVWMEHLSHRPAILFTYRHPLEVAMSLKKRDNFPLVKGFKLWIIYNVLAVRYSSGYCRVVTSSDAIVHDTLEEMARILTDLSKRCHVIPPPNVTLSSTIVDAFVDHSLQHNTNGKHQEEEQLSNATILQDFGNGCVAPKIKSDHAEGSRDEMKETKVYLMAIKLFCAFKSGRAFWKNYEMPDLSTLNAPPSGVNKTT</sequence>
<dbReference type="Proteomes" id="UP001516023">
    <property type="component" value="Unassembled WGS sequence"/>
</dbReference>
<proteinExistence type="predicted"/>
<evidence type="ECO:0000313" key="3">
    <source>
        <dbReference type="Proteomes" id="UP001516023"/>
    </source>
</evidence>
<feature type="transmembrane region" description="Helical" evidence="1">
    <location>
        <begin position="28"/>
        <end position="46"/>
    </location>
</feature>
<evidence type="ECO:0000313" key="2">
    <source>
        <dbReference type="EMBL" id="KAL3801620.1"/>
    </source>
</evidence>
<dbReference type="InterPro" id="IPR027417">
    <property type="entry name" value="P-loop_NTPase"/>
</dbReference>
<keyword evidence="1" id="KW-1133">Transmembrane helix</keyword>
<keyword evidence="3" id="KW-1185">Reference proteome</keyword>
<evidence type="ECO:0000256" key="1">
    <source>
        <dbReference type="SAM" id="Phobius"/>
    </source>
</evidence>
<evidence type="ECO:0008006" key="4">
    <source>
        <dbReference type="Google" id="ProtNLM"/>
    </source>
</evidence>
<keyword evidence="1" id="KW-0812">Transmembrane</keyword>
<reference evidence="2 3" key="1">
    <citation type="journal article" date="2020" name="G3 (Bethesda)">
        <title>Improved Reference Genome for Cyclotella cryptica CCMP332, a Model for Cell Wall Morphogenesis, Salinity Adaptation, and Lipid Production in Diatoms (Bacillariophyta).</title>
        <authorList>
            <person name="Roberts W.R."/>
            <person name="Downey K.M."/>
            <person name="Ruck E.C."/>
            <person name="Traller J.C."/>
            <person name="Alverson A.J."/>
        </authorList>
    </citation>
    <scope>NUCLEOTIDE SEQUENCE [LARGE SCALE GENOMIC DNA]</scope>
    <source>
        <strain evidence="2 3">CCMP332</strain>
    </source>
</reference>
<keyword evidence="1" id="KW-0472">Membrane</keyword>